<dbReference type="PRINTS" id="PR00778">
    <property type="entry name" value="HTHARSR"/>
</dbReference>
<gene>
    <name evidence="5" type="ORF">DBZ45_13405</name>
</gene>
<name>A0A328HE19_ARTGO</name>
<dbReference type="Gene3D" id="1.10.10.10">
    <property type="entry name" value="Winged helix-like DNA-binding domain superfamily/Winged helix DNA-binding domain"/>
    <property type="match status" value="1"/>
</dbReference>
<dbReference type="OrthoDB" id="9806976at2"/>
<dbReference type="InterPro" id="IPR011991">
    <property type="entry name" value="ArsR-like_HTH"/>
</dbReference>
<dbReference type="EMBL" id="QLNP01000084">
    <property type="protein sequence ID" value="RAM36819.1"/>
    <property type="molecule type" value="Genomic_DNA"/>
</dbReference>
<dbReference type="InterPro" id="IPR001845">
    <property type="entry name" value="HTH_ArsR_DNA-bd_dom"/>
</dbReference>
<keyword evidence="1" id="KW-0805">Transcription regulation</keyword>
<evidence type="ECO:0000313" key="5">
    <source>
        <dbReference type="EMBL" id="RAM36819.1"/>
    </source>
</evidence>
<keyword evidence="2" id="KW-0238">DNA-binding</keyword>
<dbReference type="Pfam" id="PF01022">
    <property type="entry name" value="HTH_5"/>
    <property type="match status" value="1"/>
</dbReference>
<dbReference type="AlphaFoldDB" id="A0A328HE19"/>
<dbReference type="InterPro" id="IPR036388">
    <property type="entry name" value="WH-like_DNA-bd_sf"/>
</dbReference>
<protein>
    <submittedName>
        <fullName evidence="5">Transcriptional regulator</fullName>
    </submittedName>
</protein>
<evidence type="ECO:0000256" key="3">
    <source>
        <dbReference type="ARBA" id="ARBA00023163"/>
    </source>
</evidence>
<dbReference type="GO" id="GO:0003700">
    <property type="term" value="F:DNA-binding transcription factor activity"/>
    <property type="evidence" value="ECO:0007669"/>
    <property type="project" value="InterPro"/>
</dbReference>
<accession>A0A328HE19</accession>
<dbReference type="RefSeq" id="WP_111904385.1">
    <property type="nucleotide sequence ID" value="NZ_QLNP01000084.1"/>
</dbReference>
<proteinExistence type="predicted"/>
<reference evidence="5 6" key="1">
    <citation type="submission" date="2018-04" db="EMBL/GenBank/DDBJ databases">
        <title>Bacteria isolated from cave deposits of Manipur.</title>
        <authorList>
            <person name="Sahoo D."/>
            <person name="Sarangthem I."/>
            <person name="Nandeibam J."/>
        </authorList>
    </citation>
    <scope>NUCLEOTIDE SEQUENCE [LARGE SCALE GENOMIC DNA]</scope>
    <source>
        <strain evidence="6">mrc11</strain>
    </source>
</reference>
<dbReference type="PROSITE" id="PS50987">
    <property type="entry name" value="HTH_ARSR_2"/>
    <property type="match status" value="1"/>
</dbReference>
<dbReference type="InterPro" id="IPR036390">
    <property type="entry name" value="WH_DNA-bd_sf"/>
</dbReference>
<evidence type="ECO:0000313" key="6">
    <source>
        <dbReference type="Proteomes" id="UP000249166"/>
    </source>
</evidence>
<dbReference type="CDD" id="cd00090">
    <property type="entry name" value="HTH_ARSR"/>
    <property type="match status" value="1"/>
</dbReference>
<dbReference type="SUPFAM" id="SSF46785">
    <property type="entry name" value="Winged helix' DNA-binding domain"/>
    <property type="match status" value="1"/>
</dbReference>
<organism evidence="5 6">
    <name type="scientific">Arthrobacter globiformis</name>
    <dbReference type="NCBI Taxonomy" id="1665"/>
    <lineage>
        <taxon>Bacteria</taxon>
        <taxon>Bacillati</taxon>
        <taxon>Actinomycetota</taxon>
        <taxon>Actinomycetes</taxon>
        <taxon>Micrococcales</taxon>
        <taxon>Micrococcaceae</taxon>
        <taxon>Arthrobacter</taxon>
    </lineage>
</organism>
<comment type="caution">
    <text evidence="5">The sequence shown here is derived from an EMBL/GenBank/DDBJ whole genome shotgun (WGS) entry which is preliminary data.</text>
</comment>
<dbReference type="SMART" id="SM00418">
    <property type="entry name" value="HTH_ARSR"/>
    <property type="match status" value="1"/>
</dbReference>
<evidence type="ECO:0000256" key="2">
    <source>
        <dbReference type="ARBA" id="ARBA00023125"/>
    </source>
</evidence>
<dbReference type="Proteomes" id="UP000249166">
    <property type="component" value="Unassembled WGS sequence"/>
</dbReference>
<dbReference type="GO" id="GO:0003677">
    <property type="term" value="F:DNA binding"/>
    <property type="evidence" value="ECO:0007669"/>
    <property type="project" value="UniProtKB-KW"/>
</dbReference>
<dbReference type="PANTHER" id="PTHR33154:SF33">
    <property type="entry name" value="TRANSCRIPTIONAL REPRESSOR SDPR"/>
    <property type="match status" value="1"/>
</dbReference>
<feature type="domain" description="HTH arsR-type" evidence="4">
    <location>
        <begin position="1"/>
        <end position="88"/>
    </location>
</feature>
<evidence type="ECO:0000259" key="4">
    <source>
        <dbReference type="PROSITE" id="PS50987"/>
    </source>
</evidence>
<evidence type="ECO:0000256" key="1">
    <source>
        <dbReference type="ARBA" id="ARBA00023015"/>
    </source>
</evidence>
<dbReference type="PANTHER" id="PTHR33154">
    <property type="entry name" value="TRANSCRIPTIONAL REGULATOR, ARSR FAMILY"/>
    <property type="match status" value="1"/>
</dbReference>
<dbReference type="InterPro" id="IPR051081">
    <property type="entry name" value="HTH_MetalResp_TranReg"/>
</dbReference>
<sequence>MPPDIFGALANPARRTILDELRNGPRTAGDLTGLLEQSRSAASEHLAVLREAGLIQEERQGRHRVYHLQAAGLAEVGGWLKHYEHYWNRRLDALGNLLAELSEEENP</sequence>
<keyword evidence="3" id="KW-0804">Transcription</keyword>
<dbReference type="NCBIfam" id="NF033788">
    <property type="entry name" value="HTH_metalloreg"/>
    <property type="match status" value="1"/>
</dbReference>